<reference evidence="3" key="1">
    <citation type="submission" date="2015-09" db="EMBL/GenBank/DDBJ databases">
        <authorList>
            <person name="Bertelli C."/>
        </authorList>
    </citation>
    <scope>NUCLEOTIDE SEQUENCE [LARGE SCALE GENOMIC DNA]</scope>
    <source>
        <strain evidence="3">KNic</strain>
        <plasmid evidence="3">pPNK</plasmid>
    </source>
</reference>
<keyword evidence="3" id="KW-1185">Reference proteome</keyword>
<name>A0A0U5JF21_9BACT</name>
<proteinExistence type="predicted"/>
<dbReference type="InterPro" id="IPR025959">
    <property type="entry name" value="Winged_HTH_dom"/>
</dbReference>
<dbReference type="Pfam" id="PF13592">
    <property type="entry name" value="HTH_33"/>
    <property type="match status" value="1"/>
</dbReference>
<accession>A0A0U5JF21</accession>
<evidence type="ECO:0000313" key="2">
    <source>
        <dbReference type="EMBL" id="CUI18110.1"/>
    </source>
</evidence>
<protein>
    <submittedName>
        <fullName evidence="2">Putative transposase</fullName>
    </submittedName>
</protein>
<dbReference type="KEGG" id="pnl:PNK_p0056"/>
<geneLocation type="plasmid" evidence="3">
    <name>pPNK</name>
</geneLocation>
<dbReference type="InterPro" id="IPR009057">
    <property type="entry name" value="Homeodomain-like_sf"/>
</dbReference>
<dbReference type="InParanoid" id="A0A0U5JF21"/>
<dbReference type="Proteomes" id="UP000069902">
    <property type="component" value="Plasmid pPNK"/>
</dbReference>
<dbReference type="PATRIC" id="fig|389348.3.peg.2822"/>
<evidence type="ECO:0000313" key="3">
    <source>
        <dbReference type="Proteomes" id="UP000069902"/>
    </source>
</evidence>
<feature type="domain" description="Winged helix-turn helix" evidence="1">
    <location>
        <begin position="95"/>
        <end position="152"/>
    </location>
</feature>
<evidence type="ECO:0000259" key="1">
    <source>
        <dbReference type="Pfam" id="PF13592"/>
    </source>
</evidence>
<sequence length="243" mass="28038">MSLMTLGDLERAKLTSQHKQERDGRIRDRIKAVLLHDKGWSLRQIAEALLISDEAVRNHIQDYDSSRKLCPEGGGSKEKLSRVQSEKLELHLQKHTYLYVKDIVAYVEAVFGIAYTVRELRDWLQRHGFSYKKPAVVPGKANKEQQEKWLVEYNKLRQELPPDETICFIDGVHPTHNVQPAYGWIKKGVIYNTYYEHVDDFREAVFGFFTVLSSVTVGSVLGQMLRGRVRDKFHPIQAPAANF</sequence>
<gene>
    <name evidence="2" type="ORF">PNK_p0056</name>
</gene>
<dbReference type="SUPFAM" id="SSF46689">
    <property type="entry name" value="Homeodomain-like"/>
    <property type="match status" value="1"/>
</dbReference>
<dbReference type="Pfam" id="PF13551">
    <property type="entry name" value="HTH_29"/>
    <property type="match status" value="1"/>
</dbReference>
<dbReference type="AlphaFoldDB" id="A0A0U5JF21"/>
<dbReference type="EMBL" id="LN879503">
    <property type="protein sequence ID" value="CUI18110.1"/>
    <property type="molecule type" value="Genomic_DNA"/>
</dbReference>
<organism evidence="2 3">
    <name type="scientific">Candidatus Protochlamydia naegleriophila</name>
    <dbReference type="NCBI Taxonomy" id="389348"/>
    <lineage>
        <taxon>Bacteria</taxon>
        <taxon>Pseudomonadati</taxon>
        <taxon>Chlamydiota</taxon>
        <taxon>Chlamydiia</taxon>
        <taxon>Parachlamydiales</taxon>
        <taxon>Parachlamydiaceae</taxon>
        <taxon>Candidatus Protochlamydia</taxon>
    </lineage>
</organism>